<feature type="domain" description="HD-Zip IV C-terminal" evidence="2">
    <location>
        <begin position="1"/>
        <end position="71"/>
    </location>
</feature>
<sequence>MLILQESCTDQTISFVIYALVDIVTMNMIMWLFSIRVCYFSDGTTIYGVGMDEYGTIGGSLLTVAFQILLSMYFVVYDGGNRGLSPNSVVNLVTPVSHLKSESSCCRRQRIAACNEQPKGCLLRK</sequence>
<evidence type="ECO:0000256" key="1">
    <source>
        <dbReference type="SAM" id="Phobius"/>
    </source>
</evidence>
<keyword evidence="1" id="KW-0812">Transmembrane</keyword>
<feature type="transmembrane region" description="Helical" evidence="1">
    <location>
        <begin position="54"/>
        <end position="76"/>
    </location>
</feature>
<keyword evidence="4" id="KW-1185">Reference proteome</keyword>
<dbReference type="AlphaFoldDB" id="A0A835JJG2"/>
<evidence type="ECO:0000313" key="3">
    <source>
        <dbReference type="EMBL" id="KAF9670396.1"/>
    </source>
</evidence>
<dbReference type="Proteomes" id="UP000657918">
    <property type="component" value="Unassembled WGS sequence"/>
</dbReference>
<dbReference type="Pfam" id="PF25797">
    <property type="entry name" value="PDF2_C"/>
    <property type="match status" value="1"/>
</dbReference>
<protein>
    <recommendedName>
        <fullName evidence="2">HD-Zip IV C-terminal domain-containing protein</fullName>
    </recommendedName>
</protein>
<evidence type="ECO:0000259" key="2">
    <source>
        <dbReference type="Pfam" id="PF25797"/>
    </source>
</evidence>
<keyword evidence="1" id="KW-0472">Membrane</keyword>
<name>A0A835JJG2_9ROSI</name>
<keyword evidence="1" id="KW-1133">Transmembrane helix</keyword>
<proteinExistence type="predicted"/>
<comment type="caution">
    <text evidence="3">The sequence shown here is derived from an EMBL/GenBank/DDBJ whole genome shotgun (WGS) entry which is preliminary data.</text>
</comment>
<dbReference type="PANTHER" id="PTHR45654">
    <property type="entry name" value="HOMEOBOX-LEUCINE ZIPPER PROTEIN MERISTEM L1"/>
    <property type="match status" value="1"/>
</dbReference>
<dbReference type="InterPro" id="IPR057993">
    <property type="entry name" value="HD-Zip_IV_C"/>
</dbReference>
<reference evidence="3 4" key="1">
    <citation type="submission" date="2020-10" db="EMBL/GenBank/DDBJ databases">
        <title>Plant Genome Project.</title>
        <authorList>
            <person name="Zhang R.-G."/>
        </authorList>
    </citation>
    <scope>NUCLEOTIDE SEQUENCE [LARGE SCALE GENOMIC DNA]</scope>
    <source>
        <strain evidence="3">FAFU-HL-1</strain>
        <tissue evidence="3">Leaf</tissue>
    </source>
</reference>
<evidence type="ECO:0000313" key="4">
    <source>
        <dbReference type="Proteomes" id="UP000657918"/>
    </source>
</evidence>
<dbReference type="InterPro" id="IPR042160">
    <property type="entry name" value="HD-Zip_IV"/>
</dbReference>
<dbReference type="PANTHER" id="PTHR45654:SF93">
    <property type="entry name" value="HOMEOBOX-LEUCINE ZIPPER PROTEIN HDG2-RELATED"/>
    <property type="match status" value="1"/>
</dbReference>
<dbReference type="EMBL" id="JADGMS010000013">
    <property type="protein sequence ID" value="KAF9670396.1"/>
    <property type="molecule type" value="Genomic_DNA"/>
</dbReference>
<accession>A0A835JJG2</accession>
<gene>
    <name evidence="3" type="ORF">SADUNF_Sadunf13G0063900</name>
</gene>
<feature type="transmembrane region" description="Helical" evidence="1">
    <location>
        <begin position="12"/>
        <end position="34"/>
    </location>
</feature>
<organism evidence="3 4">
    <name type="scientific">Salix dunnii</name>
    <dbReference type="NCBI Taxonomy" id="1413687"/>
    <lineage>
        <taxon>Eukaryota</taxon>
        <taxon>Viridiplantae</taxon>
        <taxon>Streptophyta</taxon>
        <taxon>Embryophyta</taxon>
        <taxon>Tracheophyta</taxon>
        <taxon>Spermatophyta</taxon>
        <taxon>Magnoliopsida</taxon>
        <taxon>eudicotyledons</taxon>
        <taxon>Gunneridae</taxon>
        <taxon>Pentapetalae</taxon>
        <taxon>rosids</taxon>
        <taxon>fabids</taxon>
        <taxon>Malpighiales</taxon>
        <taxon>Salicaceae</taxon>
        <taxon>Saliceae</taxon>
        <taxon>Salix</taxon>
    </lineage>
</organism>
<dbReference type="OrthoDB" id="6159439at2759"/>